<protein>
    <submittedName>
        <fullName evidence="1">Uncharacterized protein</fullName>
    </submittedName>
</protein>
<evidence type="ECO:0000313" key="1">
    <source>
        <dbReference type="EMBL" id="GIF04157.1"/>
    </source>
</evidence>
<comment type="caution">
    <text evidence="1">The sequence shown here is derived from an EMBL/GenBank/DDBJ whole genome shotgun (WGS) entry which is preliminary data.</text>
</comment>
<gene>
    <name evidence="1" type="ORF">Asi03nite_16950</name>
</gene>
<accession>A0A919N4C5</accession>
<dbReference type="AlphaFoldDB" id="A0A919N4C5"/>
<name>A0A919N4C5_9ACTN</name>
<dbReference type="EMBL" id="BOMW01000016">
    <property type="protein sequence ID" value="GIF04157.1"/>
    <property type="molecule type" value="Genomic_DNA"/>
</dbReference>
<evidence type="ECO:0000313" key="2">
    <source>
        <dbReference type="Proteomes" id="UP000629619"/>
    </source>
</evidence>
<organism evidence="1 2">
    <name type="scientific">Actinoplanes siamensis</name>
    <dbReference type="NCBI Taxonomy" id="1223317"/>
    <lineage>
        <taxon>Bacteria</taxon>
        <taxon>Bacillati</taxon>
        <taxon>Actinomycetota</taxon>
        <taxon>Actinomycetes</taxon>
        <taxon>Micromonosporales</taxon>
        <taxon>Micromonosporaceae</taxon>
        <taxon>Actinoplanes</taxon>
    </lineage>
</organism>
<reference evidence="1" key="1">
    <citation type="submission" date="2021-01" db="EMBL/GenBank/DDBJ databases">
        <title>Whole genome shotgun sequence of Actinoplanes siamensis NBRC 109076.</title>
        <authorList>
            <person name="Komaki H."/>
            <person name="Tamura T."/>
        </authorList>
    </citation>
    <scope>NUCLEOTIDE SEQUENCE</scope>
    <source>
        <strain evidence="1">NBRC 109076</strain>
    </source>
</reference>
<sequence>MGTAPLPVEPISTATLLAGRSFFFDRAIDSSFSATVTSRGRWDAGVRGERPVLKLFRTRPWRAFPCDAPAASSPDYVPGGASDERVRNFCATLLRDRLATFRICRVSWANDGFPDLLSKK</sequence>
<dbReference type="Proteomes" id="UP000629619">
    <property type="component" value="Unassembled WGS sequence"/>
</dbReference>
<keyword evidence="2" id="KW-1185">Reference proteome</keyword>
<proteinExistence type="predicted"/>